<evidence type="ECO:0000313" key="5">
    <source>
        <dbReference type="Proteomes" id="UP000014400"/>
    </source>
</evidence>
<evidence type="ECO:0000256" key="1">
    <source>
        <dbReference type="ARBA" id="ARBA00009477"/>
    </source>
</evidence>
<dbReference type="PANTHER" id="PTHR30469:SF15">
    <property type="entry name" value="HLYD FAMILY OF SECRETION PROTEINS"/>
    <property type="match status" value="1"/>
</dbReference>
<dbReference type="STRING" id="1203554.HMPREF1476_00797"/>
<protein>
    <submittedName>
        <fullName evidence="4">Efflux transporter, RND family, MFP subunit</fullName>
    </submittedName>
</protein>
<dbReference type="InterPro" id="IPR006143">
    <property type="entry name" value="RND_pump_MFP"/>
</dbReference>
<dbReference type="SUPFAM" id="SSF111369">
    <property type="entry name" value="HlyD-like secretion proteins"/>
    <property type="match status" value="1"/>
</dbReference>
<dbReference type="GO" id="GO:1990281">
    <property type="term" value="C:efflux pump complex"/>
    <property type="evidence" value="ECO:0007669"/>
    <property type="project" value="TreeGrafter"/>
</dbReference>
<feature type="region of interest" description="Disordered" evidence="3">
    <location>
        <begin position="372"/>
        <end position="398"/>
    </location>
</feature>
<evidence type="ECO:0000313" key="4">
    <source>
        <dbReference type="EMBL" id="EPD99991.1"/>
    </source>
</evidence>
<comment type="similarity">
    <text evidence="1">Belongs to the membrane fusion protein (MFP) (TC 8.A.1) family.</text>
</comment>
<feature type="coiled-coil region" evidence="2">
    <location>
        <begin position="118"/>
        <end position="145"/>
    </location>
</feature>
<dbReference type="RefSeq" id="WP_016474130.1">
    <property type="nucleotide sequence ID" value="NZ_KE150480.1"/>
</dbReference>
<dbReference type="PANTHER" id="PTHR30469">
    <property type="entry name" value="MULTIDRUG RESISTANCE PROTEIN MDTA"/>
    <property type="match status" value="1"/>
</dbReference>
<dbReference type="EMBL" id="ATCF01000012">
    <property type="protein sequence ID" value="EPD99991.1"/>
    <property type="molecule type" value="Genomic_DNA"/>
</dbReference>
<dbReference type="PATRIC" id="fig|1203554.3.peg.801"/>
<gene>
    <name evidence="4" type="ORF">HMPREF1476_00797</name>
</gene>
<dbReference type="Proteomes" id="UP000014400">
    <property type="component" value="Unassembled WGS sequence"/>
</dbReference>
<comment type="caution">
    <text evidence="4">The sequence shown here is derived from an EMBL/GenBank/DDBJ whole genome shotgun (WGS) entry which is preliminary data.</text>
</comment>
<keyword evidence="5" id="KW-1185">Reference proteome</keyword>
<feature type="compositionally biased region" description="Basic and acidic residues" evidence="3">
    <location>
        <begin position="372"/>
        <end position="390"/>
    </location>
</feature>
<evidence type="ECO:0000256" key="3">
    <source>
        <dbReference type="SAM" id="MobiDB-lite"/>
    </source>
</evidence>
<sequence length="398" mass="42822">MQLAALIAAWPMKILSREYVFAAWTAAAVLILSGCSESQTTSAANNERQAPITVSVILEPAYQPQLIQAAGSVAASARIEAASRLAAYIEEIPVKEGDLLQKGDVLFKLDSKDVLAAIHAADGKLKAAQAALKDAELDREKIDALYREGLVSNNDWRKATLKRDGARADLAQAQGFASAAHGELEYIIGKSPREGRVVRVLRRAGDMAVPGLPIVVLDSEEAPKFEFRVPQSAAQYAKPGVIGRVKLDGINEPLEVVIENASASADPLARTYFVRAGFKALASREAASVRPGMFGRIEITAGKASRRFVPESALTRLGGLEGAFVLQTCRHADAGQNQCAYFHWLRLGTRENGLAEVLAGLEDLGNSPVRFVDRPKHQLTDGDRVTEADSRAQTGDQQ</sequence>
<dbReference type="Gene3D" id="2.40.30.170">
    <property type="match status" value="1"/>
</dbReference>
<proteinExistence type="inferred from homology"/>
<accession>S3BHV8</accession>
<organism evidence="4 5">
    <name type="scientific">Sutterella wadsworthensis HGA0223</name>
    <dbReference type="NCBI Taxonomy" id="1203554"/>
    <lineage>
        <taxon>Bacteria</taxon>
        <taxon>Pseudomonadati</taxon>
        <taxon>Pseudomonadota</taxon>
        <taxon>Betaproteobacteria</taxon>
        <taxon>Burkholderiales</taxon>
        <taxon>Sutterellaceae</taxon>
        <taxon>Sutterella</taxon>
    </lineage>
</organism>
<dbReference type="AlphaFoldDB" id="S3BHV8"/>
<reference evidence="4 5" key="1">
    <citation type="submission" date="2013-04" db="EMBL/GenBank/DDBJ databases">
        <title>The Genome Sequence of Sutterella wadsworthensis HGA0223.</title>
        <authorList>
            <consortium name="The Broad Institute Genomics Platform"/>
            <person name="Earl A."/>
            <person name="Ward D."/>
            <person name="Feldgarden M."/>
            <person name="Gevers D."/>
            <person name="Schmidt T.M."/>
            <person name="Dover J."/>
            <person name="Dai D."/>
            <person name="Walker B."/>
            <person name="Young S."/>
            <person name="Zeng Q."/>
            <person name="Gargeya S."/>
            <person name="Fitzgerald M."/>
            <person name="Haas B."/>
            <person name="Abouelleil A."/>
            <person name="Allen A.W."/>
            <person name="Alvarado L."/>
            <person name="Arachchi H.M."/>
            <person name="Berlin A.M."/>
            <person name="Chapman S.B."/>
            <person name="Gainer-Dewar J."/>
            <person name="Goldberg J."/>
            <person name="Griggs A."/>
            <person name="Gujja S."/>
            <person name="Hansen M."/>
            <person name="Howarth C."/>
            <person name="Imamovic A."/>
            <person name="Ireland A."/>
            <person name="Larimer J."/>
            <person name="McCowan C."/>
            <person name="Murphy C."/>
            <person name="Pearson M."/>
            <person name="Poon T.W."/>
            <person name="Priest M."/>
            <person name="Roberts A."/>
            <person name="Saif S."/>
            <person name="Shea T."/>
            <person name="Sisk P."/>
            <person name="Sykes S."/>
            <person name="Wortman J."/>
            <person name="Nusbaum C."/>
            <person name="Birren B."/>
        </authorList>
    </citation>
    <scope>NUCLEOTIDE SEQUENCE [LARGE SCALE GENOMIC DNA]</scope>
    <source>
        <strain evidence="4 5">HGA0223</strain>
    </source>
</reference>
<evidence type="ECO:0000256" key="2">
    <source>
        <dbReference type="SAM" id="Coils"/>
    </source>
</evidence>
<dbReference type="NCBIfam" id="TIGR01730">
    <property type="entry name" value="RND_mfp"/>
    <property type="match status" value="1"/>
</dbReference>
<keyword evidence="2" id="KW-0175">Coiled coil</keyword>
<name>S3BHV8_9BURK</name>
<dbReference type="GO" id="GO:0015562">
    <property type="term" value="F:efflux transmembrane transporter activity"/>
    <property type="evidence" value="ECO:0007669"/>
    <property type="project" value="TreeGrafter"/>
</dbReference>
<dbReference type="Gene3D" id="1.10.287.470">
    <property type="entry name" value="Helix hairpin bin"/>
    <property type="match status" value="1"/>
</dbReference>
<dbReference type="HOGENOM" id="CLU_018816_1_4_4"/>
<dbReference type="Gene3D" id="2.40.50.100">
    <property type="match status" value="1"/>
</dbReference>
<dbReference type="eggNOG" id="COG0845">
    <property type="taxonomic scope" value="Bacteria"/>
</dbReference>